<keyword evidence="2" id="KW-1185">Reference proteome</keyword>
<gene>
    <name evidence="1" type="ORF">SAMN06265361_10274</name>
</gene>
<dbReference type="AlphaFoldDB" id="A0AA45WL03"/>
<protein>
    <submittedName>
        <fullName evidence="1">Uncharacterized protein</fullName>
    </submittedName>
</protein>
<proteinExistence type="predicted"/>
<accession>A0AA45WL03</accession>
<dbReference type="RefSeq" id="WP_284724017.1">
    <property type="nucleotide sequence ID" value="NZ_FXTU01000002.1"/>
</dbReference>
<dbReference type="Proteomes" id="UP001157946">
    <property type="component" value="Unassembled WGS sequence"/>
</dbReference>
<sequence>MTEQQLLEKYTGIVQFQVSFYNNEGEEILEHLAPLVDIPFDKQAYIEAKGRQKSSIYLMRSQTDARCLVLVEFMTYTHTLIVRCKEEVGAAVRELLCRDENKKIENTLIKHSMMNAIVRRYGLNIDIVDEFDLWNSVFKDRRFWWEYVHFNAYGLYDDDNSIYPELVDPIRFPITEDAGLMVWIGDDIDMSSLHLFHPSLANSFELGWDDLGRWHPHALRWEEFEKLYLFLTLRHPEQFVVPFLLMLRFAVVTRHEDAKAIARKVKAAWRSLGLFSEEEIEQFDRMVWFKPHFEWTQDPVHGWYHACDSPFDVYSMRHVCTDEFPFQALAEVMQAIDWQMDEASWKEAVAKWDALVETYSIDDDEHWLERRQGEC</sequence>
<organism evidence="1 2">
    <name type="scientific">Laceyella tengchongensis</name>
    <dbReference type="NCBI Taxonomy" id="574699"/>
    <lineage>
        <taxon>Bacteria</taxon>
        <taxon>Bacillati</taxon>
        <taxon>Bacillota</taxon>
        <taxon>Bacilli</taxon>
        <taxon>Bacillales</taxon>
        <taxon>Thermoactinomycetaceae</taxon>
        <taxon>Laceyella</taxon>
    </lineage>
</organism>
<evidence type="ECO:0000313" key="1">
    <source>
        <dbReference type="EMBL" id="SMP09134.1"/>
    </source>
</evidence>
<name>A0AA45WL03_9BACL</name>
<evidence type="ECO:0000313" key="2">
    <source>
        <dbReference type="Proteomes" id="UP001157946"/>
    </source>
</evidence>
<reference evidence="1" key="1">
    <citation type="submission" date="2017-05" db="EMBL/GenBank/DDBJ databases">
        <authorList>
            <person name="Varghese N."/>
            <person name="Submissions S."/>
        </authorList>
    </citation>
    <scope>NUCLEOTIDE SEQUENCE</scope>
    <source>
        <strain evidence="1">DSM 45262</strain>
    </source>
</reference>
<comment type="caution">
    <text evidence="1">The sequence shown here is derived from an EMBL/GenBank/DDBJ whole genome shotgun (WGS) entry which is preliminary data.</text>
</comment>
<dbReference type="EMBL" id="FXTU01000002">
    <property type="protein sequence ID" value="SMP09134.1"/>
    <property type="molecule type" value="Genomic_DNA"/>
</dbReference>